<dbReference type="EMBL" id="MZ311577">
    <property type="protein sequence ID" value="UBZ25550.1"/>
    <property type="molecule type" value="Genomic_DNA"/>
</dbReference>
<evidence type="ECO:0000256" key="1">
    <source>
        <dbReference type="SAM" id="MobiDB-lite"/>
    </source>
</evidence>
<reference evidence="2" key="1">
    <citation type="journal article" date="2021" name="Viruses">
        <title>Identification and Full Characterisation of Two Novel Crustacean Infecting Members of the Family Nudiviridae Provides Support for Two Subfamilies.</title>
        <authorList>
            <person name="Bateman K.S."/>
            <person name="Kerr R."/>
            <person name="Stentiford G.D."/>
            <person name="Bean T.P."/>
            <person name="Hooper C."/>
            <person name="Van Eynde B."/>
            <person name="Delbare D."/>
            <person name="Bojko J."/>
            <person name="Christiaens O."/>
            <person name="Taning C.N.T."/>
            <person name="Smagghe G."/>
            <person name="van Oers M.M."/>
            <person name="van Aerle R."/>
        </authorList>
    </citation>
    <scope>NUCLEOTIDE SEQUENCE</scope>
    <source>
        <strain evidence="2">AN1</strain>
    </source>
</reference>
<evidence type="ECO:0000313" key="2">
    <source>
        <dbReference type="EMBL" id="UBZ25550.1"/>
    </source>
</evidence>
<keyword evidence="3" id="KW-1185">Reference proteome</keyword>
<name>A0AAE8Y080_9VIRU</name>
<dbReference type="Proteomes" id="UP000831195">
    <property type="component" value="Segment"/>
</dbReference>
<proteinExistence type="predicted"/>
<feature type="region of interest" description="Disordered" evidence="1">
    <location>
        <begin position="98"/>
        <end position="142"/>
    </location>
</feature>
<accession>A0AAE8Y080</accession>
<protein>
    <submittedName>
        <fullName evidence="2">Uncharacterized protein</fullName>
    </submittedName>
</protein>
<evidence type="ECO:0000313" key="3">
    <source>
        <dbReference type="Proteomes" id="UP000831195"/>
    </source>
</evidence>
<feature type="compositionally biased region" description="Pro residues" evidence="1">
    <location>
        <begin position="125"/>
        <end position="142"/>
    </location>
</feature>
<sequence length="142" mass="16393">MDRIPTKYLCKKLQTLCAVKQFCKPDDLTNITELIKSHHSRYITIIDNERISQVVQSYLSKTNRPIQYTDIIVKYIVIKLNHIAKNYMNKKKLLIERKKERGMNNPVVDPTPPPSQDEEKVTAPFTPPTPPATPPIKAPRKN</sequence>
<organism evidence="2 3">
    <name type="scientific">Crangon crangon nudivirus</name>
    <dbReference type="NCBI Taxonomy" id="2880838"/>
    <lineage>
        <taxon>Viruses</taxon>
        <taxon>Viruses incertae sedis</taxon>
        <taxon>Naldaviricetes</taxon>
        <taxon>Lefavirales</taxon>
        <taxon>Nudiviridae</taxon>
        <taxon>Gammanudivirus</taxon>
        <taxon>Gammanudivirus cracrangonis</taxon>
    </lineage>
</organism>
<gene>
    <name evidence="2" type="ORF">CcNV_065</name>
</gene>